<evidence type="ECO:0000256" key="5">
    <source>
        <dbReference type="RuleBase" id="RU003945"/>
    </source>
</evidence>
<evidence type="ECO:0000256" key="4">
    <source>
        <dbReference type="ARBA" id="ARBA00023136"/>
    </source>
</evidence>
<dbReference type="GO" id="GO:0005886">
    <property type="term" value="C:plasma membrane"/>
    <property type="evidence" value="ECO:0007669"/>
    <property type="project" value="TreeGrafter"/>
</dbReference>
<keyword evidence="3 6" id="KW-1133">Transmembrane helix</keyword>
<keyword evidence="4 6" id="KW-0472">Membrane</keyword>
<accession>A0A0G1PR96</accession>
<evidence type="ECO:0000256" key="3">
    <source>
        <dbReference type="ARBA" id="ARBA00022989"/>
    </source>
</evidence>
<evidence type="ECO:0000256" key="6">
    <source>
        <dbReference type="SAM" id="Phobius"/>
    </source>
</evidence>
<dbReference type="PANTHER" id="PTHR12428">
    <property type="entry name" value="OXA1"/>
    <property type="match status" value="1"/>
</dbReference>
<feature type="transmembrane region" description="Helical" evidence="6">
    <location>
        <begin position="184"/>
        <end position="201"/>
    </location>
</feature>
<sequence length="234" mass="27318">MSFLAYFWNTFLYVPLFNALIWLYNGYTNENLGYAVIYLTLILRFILLPLSFASARSQARFQIMEKKFAELKKSYKEDTIKLKEEARKLMKKYKVSPWAKGLSLFIQGLVLVLLYQVFIHGITYSKLNVLYPGIARPELINTDFYGFDIGVRSILWPAIVGVVLFLEIYIDQRRHKEGLTTNDYLYAILFPLMSIFLLWLLPMVKSLFILTSLVFSYILALIGFGRKKQDIKAK</sequence>
<comment type="caution">
    <text evidence="8">The sequence shown here is derived from an EMBL/GenBank/DDBJ whole genome shotgun (WGS) entry which is preliminary data.</text>
</comment>
<feature type="domain" description="Membrane insertase YidC/Oxa/ALB C-terminal" evidence="7">
    <location>
        <begin position="33"/>
        <end position="219"/>
    </location>
</feature>
<dbReference type="NCBIfam" id="TIGR03592">
    <property type="entry name" value="yidC_oxa1_cterm"/>
    <property type="match status" value="1"/>
</dbReference>
<evidence type="ECO:0000259" key="7">
    <source>
        <dbReference type="Pfam" id="PF02096"/>
    </source>
</evidence>
<name>A0A0G1PR96_9BACT</name>
<dbReference type="GO" id="GO:0032977">
    <property type="term" value="F:membrane insertase activity"/>
    <property type="evidence" value="ECO:0007669"/>
    <property type="project" value="InterPro"/>
</dbReference>
<feature type="transmembrane region" description="Helical" evidence="6">
    <location>
        <begin position="97"/>
        <end position="118"/>
    </location>
</feature>
<evidence type="ECO:0000313" key="9">
    <source>
        <dbReference type="Proteomes" id="UP000033999"/>
    </source>
</evidence>
<dbReference type="InterPro" id="IPR001708">
    <property type="entry name" value="YidC/ALB3/OXA1/COX18"/>
</dbReference>
<reference evidence="8 9" key="1">
    <citation type="journal article" date="2015" name="Nature">
        <title>rRNA introns, odd ribosomes, and small enigmatic genomes across a large radiation of phyla.</title>
        <authorList>
            <person name="Brown C.T."/>
            <person name="Hug L.A."/>
            <person name="Thomas B.C."/>
            <person name="Sharon I."/>
            <person name="Castelle C.J."/>
            <person name="Singh A."/>
            <person name="Wilkins M.J."/>
            <person name="Williams K.H."/>
            <person name="Banfield J.F."/>
        </authorList>
    </citation>
    <scope>NUCLEOTIDE SEQUENCE [LARGE SCALE GENOMIC DNA]</scope>
</reference>
<gene>
    <name evidence="8" type="ORF">UX10_C0003G0003</name>
</gene>
<dbReference type="EMBL" id="LCKX01000003">
    <property type="protein sequence ID" value="KKU07993.1"/>
    <property type="molecule type" value="Genomic_DNA"/>
</dbReference>
<evidence type="ECO:0000256" key="1">
    <source>
        <dbReference type="ARBA" id="ARBA00004141"/>
    </source>
</evidence>
<dbReference type="Pfam" id="PF02096">
    <property type="entry name" value="60KD_IMP"/>
    <property type="match status" value="1"/>
</dbReference>
<evidence type="ECO:0000256" key="2">
    <source>
        <dbReference type="ARBA" id="ARBA00022692"/>
    </source>
</evidence>
<dbReference type="PANTHER" id="PTHR12428:SF65">
    <property type="entry name" value="CYTOCHROME C OXIDASE ASSEMBLY PROTEIN COX18, MITOCHONDRIAL"/>
    <property type="match status" value="1"/>
</dbReference>
<organism evidence="8 9">
    <name type="scientific">Candidatus Magasanikbacteria bacterium GW2011_GWA2_45_39</name>
    <dbReference type="NCBI Taxonomy" id="1619041"/>
    <lineage>
        <taxon>Bacteria</taxon>
        <taxon>Candidatus Magasanikiibacteriota</taxon>
    </lineage>
</organism>
<keyword evidence="2 5" id="KW-0812">Transmembrane</keyword>
<proteinExistence type="inferred from homology"/>
<protein>
    <submittedName>
        <fullName evidence="8">60 kDa inner membrane insertion protein</fullName>
    </submittedName>
</protein>
<comment type="subcellular location">
    <subcellularLocation>
        <location evidence="1 5">Membrane</location>
        <topology evidence="1 5">Multi-pass membrane protein</topology>
    </subcellularLocation>
</comment>
<dbReference type="GO" id="GO:0051205">
    <property type="term" value="P:protein insertion into membrane"/>
    <property type="evidence" value="ECO:0007669"/>
    <property type="project" value="TreeGrafter"/>
</dbReference>
<dbReference type="Proteomes" id="UP000033999">
    <property type="component" value="Unassembled WGS sequence"/>
</dbReference>
<feature type="transmembrane region" description="Helical" evidence="6">
    <location>
        <begin position="7"/>
        <end position="24"/>
    </location>
</feature>
<feature type="transmembrane region" description="Helical" evidence="6">
    <location>
        <begin position="36"/>
        <end position="55"/>
    </location>
</feature>
<evidence type="ECO:0000313" key="8">
    <source>
        <dbReference type="EMBL" id="KKU07993.1"/>
    </source>
</evidence>
<comment type="similarity">
    <text evidence="5">Belongs to the OXA1/ALB3/YidC family.</text>
</comment>
<feature type="transmembrane region" description="Helical" evidence="6">
    <location>
        <begin position="154"/>
        <end position="172"/>
    </location>
</feature>
<dbReference type="AlphaFoldDB" id="A0A0G1PR96"/>
<feature type="transmembrane region" description="Helical" evidence="6">
    <location>
        <begin position="207"/>
        <end position="225"/>
    </location>
</feature>
<dbReference type="InterPro" id="IPR028055">
    <property type="entry name" value="YidC/Oxa/ALB_C"/>
</dbReference>